<evidence type="ECO:0000256" key="4">
    <source>
        <dbReference type="ARBA" id="ARBA00022723"/>
    </source>
</evidence>
<proteinExistence type="inferred from homology"/>
<evidence type="ECO:0000259" key="8">
    <source>
        <dbReference type="PROSITE" id="PS51462"/>
    </source>
</evidence>
<dbReference type="SUPFAM" id="SSF55811">
    <property type="entry name" value="Nudix"/>
    <property type="match status" value="1"/>
</dbReference>
<dbReference type="PRINTS" id="PR01363">
    <property type="entry name" value="VD09PROTEIN"/>
</dbReference>
<organism evidence="9 10">
    <name type="scientific">Deerpox virus (strain W-1170-84)</name>
    <name type="common">DPV</name>
    <dbReference type="NCBI Taxonomy" id="305676"/>
    <lineage>
        <taxon>Viruses</taxon>
        <taxon>Varidnaviria</taxon>
        <taxon>Bamfordvirae</taxon>
        <taxon>Nucleocytoviricota</taxon>
        <taxon>Pokkesviricetes</taxon>
        <taxon>Chitovirales</taxon>
        <taxon>Poxviridae</taxon>
        <taxon>Chordopoxvirinae</taxon>
        <taxon>Cervidpoxvirus</taxon>
        <taxon>Cervidpoxvirus muledeerpox</taxon>
        <taxon>Mule deerpox virus</taxon>
    </lineage>
</organism>
<organismHost>
    <name type="scientific">Odocoileus hemionus</name>
    <name type="common">Mule deer</name>
    <name type="synonym">Cervus hemionus</name>
    <dbReference type="NCBI Taxonomy" id="9872"/>
</organismHost>
<keyword evidence="6" id="KW-0460">Magnesium</keyword>
<dbReference type="GO" id="GO:0016787">
    <property type="term" value="F:hydrolase activity"/>
    <property type="evidence" value="ECO:0007669"/>
    <property type="project" value="UniProtKB-KW"/>
</dbReference>
<name>Q08F87_DPV84</name>
<dbReference type="Gene3D" id="3.90.79.10">
    <property type="entry name" value="Nucleoside Triphosphate Pyrophosphohydrolase"/>
    <property type="match status" value="1"/>
</dbReference>
<accession>Q08F87</accession>
<evidence type="ECO:0000256" key="2">
    <source>
        <dbReference type="ARBA" id="ARBA00001946"/>
    </source>
</evidence>
<dbReference type="EMBL" id="AY689437">
    <property type="protein sequence ID" value="ABI99079.1"/>
    <property type="molecule type" value="Genomic_DNA"/>
</dbReference>
<dbReference type="InterPro" id="IPR003300">
    <property type="entry name" value="Viral_VD9"/>
</dbReference>
<dbReference type="InterPro" id="IPR000086">
    <property type="entry name" value="NUDIX_hydrolase_dom"/>
</dbReference>
<sequence>MSSTIFETSREIVSIEKVDEIPRSKSIHVFAICITSDNKPIIAARRTSFVFQEIMSQRKSPTSTLKVSKNLLRYMYNNEIKEISRRLKKGIILINNINSSFEELILLGGKINKSESVNECLQREIQEESDYHLTVKCFGQELIKISIYDKLFEKKYISYCKICHINETLSTILSFKLYNVEIRELKSLIDCSNNDKYKYLFFIYNTLINSK</sequence>
<dbReference type="InterPro" id="IPR015797">
    <property type="entry name" value="NUDIX_hydrolase-like_dom_sf"/>
</dbReference>
<evidence type="ECO:0000313" key="9">
    <source>
        <dbReference type="EMBL" id="ABI99079.1"/>
    </source>
</evidence>
<feature type="domain" description="Nudix hydrolase" evidence="8">
    <location>
        <begin position="25"/>
        <end position="204"/>
    </location>
</feature>
<protein>
    <submittedName>
        <fullName evidence="9">MutT motif protein</fullName>
    </submittedName>
</protein>
<keyword evidence="5" id="KW-0378">Hydrolase</keyword>
<dbReference type="Proteomes" id="UP000162522">
    <property type="component" value="Segment"/>
</dbReference>
<evidence type="ECO:0000256" key="3">
    <source>
        <dbReference type="ARBA" id="ARBA00005582"/>
    </source>
</evidence>
<evidence type="ECO:0000313" key="10">
    <source>
        <dbReference type="Proteomes" id="UP000162522"/>
    </source>
</evidence>
<reference evidence="9 10" key="1">
    <citation type="journal article" date="2005" name="J. Virol.">
        <title>Genome of deerpox virus.</title>
        <authorList>
            <person name="Afonso C.L."/>
            <person name="Delhon G."/>
            <person name="Tulman E.R."/>
            <person name="Lu Z."/>
            <person name="Zsak A."/>
            <person name="Becerra V.M."/>
            <person name="Zsak L."/>
            <person name="Kutish G.F."/>
            <person name="Rock D.L."/>
        </authorList>
    </citation>
    <scope>NUCLEOTIDE SEQUENCE [LARGE SCALE GENOMIC DNA]</scope>
    <source>
        <strain evidence="9">W-1170-84</strain>
    </source>
</reference>
<keyword evidence="4" id="KW-0479">Metal-binding</keyword>
<gene>
    <name evidence="9" type="ORF">DpV84gp095</name>
</gene>
<evidence type="ECO:0000256" key="6">
    <source>
        <dbReference type="ARBA" id="ARBA00022842"/>
    </source>
</evidence>
<keyword evidence="7" id="KW-0464">Manganese</keyword>
<dbReference type="GO" id="GO:0046872">
    <property type="term" value="F:metal ion binding"/>
    <property type="evidence" value="ECO:0007669"/>
    <property type="project" value="UniProtKB-KW"/>
</dbReference>
<dbReference type="PROSITE" id="PS51462">
    <property type="entry name" value="NUDIX"/>
    <property type="match status" value="1"/>
</dbReference>
<evidence type="ECO:0000256" key="7">
    <source>
        <dbReference type="ARBA" id="ARBA00023211"/>
    </source>
</evidence>
<evidence type="ECO:0000256" key="5">
    <source>
        <dbReference type="ARBA" id="ARBA00022801"/>
    </source>
</evidence>
<evidence type="ECO:0000256" key="1">
    <source>
        <dbReference type="ARBA" id="ARBA00001936"/>
    </source>
</evidence>
<comment type="similarity">
    <text evidence="3">Belongs to the Nudix hydrolase family.</text>
</comment>
<comment type="cofactor">
    <cofactor evidence="2">
        <name>Mg(2+)</name>
        <dbReference type="ChEBI" id="CHEBI:18420"/>
    </cofactor>
</comment>
<comment type="cofactor">
    <cofactor evidence="1">
        <name>Mn(2+)</name>
        <dbReference type="ChEBI" id="CHEBI:29035"/>
    </cofactor>
</comment>